<organism evidence="2 3">
    <name type="scientific">Paramarasmius palmivorus</name>
    <dbReference type="NCBI Taxonomy" id="297713"/>
    <lineage>
        <taxon>Eukaryota</taxon>
        <taxon>Fungi</taxon>
        <taxon>Dikarya</taxon>
        <taxon>Basidiomycota</taxon>
        <taxon>Agaricomycotina</taxon>
        <taxon>Agaricomycetes</taxon>
        <taxon>Agaricomycetidae</taxon>
        <taxon>Agaricales</taxon>
        <taxon>Marasmiineae</taxon>
        <taxon>Marasmiaceae</taxon>
        <taxon>Paramarasmius</taxon>
    </lineage>
</organism>
<sequence length="282" mass="31811">MSHAAMEFPWPAPKTMDELKELHTCIMRSKLFTVKRKALYLGTECWTPRLVRVPTVEGALSTDPWNVRADLWVTPRDPGSVAMVEMLNDENKLAFQCQYTAFFYPNEELDRLTDLNEAWLQWDKEVGSLIHDRLGPGFDDCRLLGPLLIVKHNLKGEFTDMNKMEVDTVLSIFKGDLMRRDPSSGKRFLDGFTGSPVPSSVEWLENLANLVNRWTFITGKRIEIPPSLSNGQASSFSKGQSVSQGEKDGSKKTGKKRDVDQGDDRELQGTRCVNILDLSAGK</sequence>
<evidence type="ECO:0000313" key="3">
    <source>
        <dbReference type="Proteomes" id="UP001383192"/>
    </source>
</evidence>
<accession>A0AAW0C0G5</accession>
<evidence type="ECO:0000256" key="1">
    <source>
        <dbReference type="SAM" id="MobiDB-lite"/>
    </source>
</evidence>
<evidence type="ECO:0000313" key="2">
    <source>
        <dbReference type="EMBL" id="KAK7032455.1"/>
    </source>
</evidence>
<feature type="compositionally biased region" description="Polar residues" evidence="1">
    <location>
        <begin position="228"/>
        <end position="244"/>
    </location>
</feature>
<dbReference type="AlphaFoldDB" id="A0AAW0C0G5"/>
<comment type="caution">
    <text evidence="2">The sequence shown here is derived from an EMBL/GenBank/DDBJ whole genome shotgun (WGS) entry which is preliminary data.</text>
</comment>
<proteinExistence type="predicted"/>
<dbReference type="Proteomes" id="UP001383192">
    <property type="component" value="Unassembled WGS sequence"/>
</dbReference>
<keyword evidence="3" id="KW-1185">Reference proteome</keyword>
<gene>
    <name evidence="2" type="ORF">VNI00_013013</name>
</gene>
<protein>
    <submittedName>
        <fullName evidence="2">Uncharacterized protein</fullName>
    </submittedName>
</protein>
<dbReference type="EMBL" id="JAYKXP010000064">
    <property type="protein sequence ID" value="KAK7032455.1"/>
    <property type="molecule type" value="Genomic_DNA"/>
</dbReference>
<name>A0AAW0C0G5_9AGAR</name>
<feature type="region of interest" description="Disordered" evidence="1">
    <location>
        <begin position="228"/>
        <end position="266"/>
    </location>
</feature>
<reference evidence="2 3" key="1">
    <citation type="submission" date="2024-01" db="EMBL/GenBank/DDBJ databases">
        <title>A draft genome for a cacao thread blight-causing isolate of Paramarasmius palmivorus.</title>
        <authorList>
            <person name="Baruah I.K."/>
            <person name="Bukari Y."/>
            <person name="Amoako-Attah I."/>
            <person name="Meinhardt L.W."/>
            <person name="Bailey B.A."/>
            <person name="Cohen S.P."/>
        </authorList>
    </citation>
    <scope>NUCLEOTIDE SEQUENCE [LARGE SCALE GENOMIC DNA]</scope>
    <source>
        <strain evidence="2 3">GH-12</strain>
    </source>
</reference>
<feature type="compositionally biased region" description="Basic and acidic residues" evidence="1">
    <location>
        <begin position="245"/>
        <end position="266"/>
    </location>
</feature>